<reference evidence="2 3" key="1">
    <citation type="submission" date="2013-10" db="EMBL/GenBank/DDBJ databases">
        <title>The Genome Sequence of Acinetobacter tjernbergiae CIP107465.</title>
        <authorList>
            <consortium name="The Broad Institute Genomics Platform"/>
            <consortium name="The Broad Institute Genome Sequencing Center for Infectious Disease"/>
            <person name="Cerqueira G."/>
            <person name="Feldgarden M."/>
            <person name="Courvalin P."/>
            <person name="Grillot-Courvalin C."/>
            <person name="Clermont D."/>
            <person name="Rocha E."/>
            <person name="Yoon E.-J."/>
            <person name="Nemec A."/>
            <person name="Young S.K."/>
            <person name="Zeng Q."/>
            <person name="Gargeya S."/>
            <person name="Fitzgerald M."/>
            <person name="Abouelleil A."/>
            <person name="Alvarado L."/>
            <person name="Berlin A.M."/>
            <person name="Chapman S.B."/>
            <person name="Gainer-Dewar J."/>
            <person name="Goldberg J."/>
            <person name="Gnerre S."/>
            <person name="Griggs A."/>
            <person name="Gujja S."/>
            <person name="Hansen M."/>
            <person name="Howarth C."/>
            <person name="Imamovic A."/>
            <person name="Ireland A."/>
            <person name="Larimer J."/>
            <person name="McCowan C."/>
            <person name="Murphy C."/>
            <person name="Pearson M."/>
            <person name="Poon T.W."/>
            <person name="Priest M."/>
            <person name="Roberts A."/>
            <person name="Saif S."/>
            <person name="Shea T."/>
            <person name="Sykes S."/>
            <person name="Wortman J."/>
            <person name="Nusbaum C."/>
            <person name="Birren B."/>
        </authorList>
    </citation>
    <scope>NUCLEOTIDE SEQUENCE [LARGE SCALE GENOMIC DNA]</scope>
    <source>
        <strain evidence="2 3">CIP 107465</strain>
    </source>
</reference>
<proteinExistence type="predicted"/>
<sequence>MKNLINILGVALLGFGANYSHAEGIGTFINQDNATASFNCAYKKVIASKKCTVSISNIKASTARTKQFFGTNGSHPLLKIKWPDNDISQYAILDSNELWNLEDNKS</sequence>
<organism evidence="2 3">
    <name type="scientific">Acinetobacter tjernbergiae DSM 14971 = CIP 107465</name>
    <dbReference type="NCBI Taxonomy" id="1120928"/>
    <lineage>
        <taxon>Bacteria</taxon>
        <taxon>Pseudomonadati</taxon>
        <taxon>Pseudomonadota</taxon>
        <taxon>Gammaproteobacteria</taxon>
        <taxon>Moraxellales</taxon>
        <taxon>Moraxellaceae</taxon>
        <taxon>Acinetobacter</taxon>
    </lineage>
</organism>
<protein>
    <submittedName>
        <fullName evidence="2">Uncharacterized protein</fullName>
    </submittedName>
</protein>
<evidence type="ECO:0000256" key="1">
    <source>
        <dbReference type="SAM" id="SignalP"/>
    </source>
</evidence>
<evidence type="ECO:0000313" key="2">
    <source>
        <dbReference type="EMBL" id="ESK52893.1"/>
    </source>
</evidence>
<dbReference type="RefSeq" id="WP_023274833.1">
    <property type="nucleotide sequence ID" value="NZ_AYEV01000060.1"/>
</dbReference>
<accession>V2UEF8</accession>
<feature type="non-terminal residue" evidence="2">
    <location>
        <position position="106"/>
    </location>
</feature>
<comment type="caution">
    <text evidence="2">The sequence shown here is derived from an EMBL/GenBank/DDBJ whole genome shotgun (WGS) entry which is preliminary data.</text>
</comment>
<keyword evidence="1" id="KW-0732">Signal</keyword>
<dbReference type="EMBL" id="AYEV01000060">
    <property type="protein sequence ID" value="ESK52893.1"/>
    <property type="molecule type" value="Genomic_DNA"/>
</dbReference>
<dbReference type="AlphaFoldDB" id="V2UEF8"/>
<gene>
    <name evidence="2" type="ORF">F990_03479</name>
</gene>
<evidence type="ECO:0000313" key="3">
    <source>
        <dbReference type="Proteomes" id="UP000017404"/>
    </source>
</evidence>
<dbReference type="Proteomes" id="UP000017404">
    <property type="component" value="Unassembled WGS sequence"/>
</dbReference>
<name>V2UEF8_9GAMM</name>
<feature type="chain" id="PRO_5004710269" evidence="1">
    <location>
        <begin position="23"/>
        <end position="106"/>
    </location>
</feature>
<feature type="signal peptide" evidence="1">
    <location>
        <begin position="1"/>
        <end position="22"/>
    </location>
</feature>
<keyword evidence="3" id="KW-1185">Reference proteome</keyword>